<proteinExistence type="predicted"/>
<dbReference type="EnsemblPlants" id="OPUNC12G10020.1">
    <property type="protein sequence ID" value="OPUNC12G10020.1"/>
    <property type="gene ID" value="OPUNC12G10020"/>
</dbReference>
<dbReference type="HOGENOM" id="CLU_2516553_0_0_1"/>
<dbReference type="Gramene" id="OPUNC12G10020.1">
    <property type="protein sequence ID" value="OPUNC12G10020.1"/>
    <property type="gene ID" value="OPUNC12G10020"/>
</dbReference>
<sequence length="85" mass="9498">MPRLGRWERGAGAWMRLEWEGEEEERVIEGKSIGDWGQRALADGMERVVHVRYGGSVKESSNGGSKFEGMSVKTIGEGQFHISKC</sequence>
<name>A0A0E0MM62_ORYPU</name>
<evidence type="ECO:0000313" key="1">
    <source>
        <dbReference type="EnsemblPlants" id="OPUNC12G10020.1"/>
    </source>
</evidence>
<protein>
    <submittedName>
        <fullName evidence="1">Uncharacterized protein</fullName>
    </submittedName>
</protein>
<reference evidence="1" key="2">
    <citation type="submission" date="2018-05" db="EMBL/GenBank/DDBJ databases">
        <title>OpunRS2 (Oryza punctata Reference Sequence Version 2).</title>
        <authorList>
            <person name="Zhang J."/>
            <person name="Kudrna D."/>
            <person name="Lee S."/>
            <person name="Talag J."/>
            <person name="Welchert J."/>
            <person name="Wing R.A."/>
        </authorList>
    </citation>
    <scope>NUCLEOTIDE SEQUENCE [LARGE SCALE GENOMIC DNA]</scope>
</reference>
<dbReference type="Proteomes" id="UP000026962">
    <property type="component" value="Chromosome 12"/>
</dbReference>
<keyword evidence="2" id="KW-1185">Reference proteome</keyword>
<evidence type="ECO:0000313" key="2">
    <source>
        <dbReference type="Proteomes" id="UP000026962"/>
    </source>
</evidence>
<dbReference type="AlphaFoldDB" id="A0A0E0MM62"/>
<accession>A0A0E0MM62</accession>
<reference evidence="1" key="1">
    <citation type="submission" date="2015-04" db="UniProtKB">
        <authorList>
            <consortium name="EnsemblPlants"/>
        </authorList>
    </citation>
    <scope>IDENTIFICATION</scope>
</reference>
<organism evidence="1">
    <name type="scientific">Oryza punctata</name>
    <name type="common">Red rice</name>
    <dbReference type="NCBI Taxonomy" id="4537"/>
    <lineage>
        <taxon>Eukaryota</taxon>
        <taxon>Viridiplantae</taxon>
        <taxon>Streptophyta</taxon>
        <taxon>Embryophyta</taxon>
        <taxon>Tracheophyta</taxon>
        <taxon>Spermatophyta</taxon>
        <taxon>Magnoliopsida</taxon>
        <taxon>Liliopsida</taxon>
        <taxon>Poales</taxon>
        <taxon>Poaceae</taxon>
        <taxon>BOP clade</taxon>
        <taxon>Oryzoideae</taxon>
        <taxon>Oryzeae</taxon>
        <taxon>Oryzinae</taxon>
        <taxon>Oryza</taxon>
    </lineage>
</organism>